<dbReference type="HAMAP" id="MF_00208">
    <property type="entry name" value="MurE"/>
    <property type="match status" value="1"/>
</dbReference>
<feature type="binding site" evidence="4">
    <location>
        <position position="387"/>
    </location>
    <ligand>
        <name>meso-2,6-diaminopimelate</name>
        <dbReference type="ChEBI" id="CHEBI:57791"/>
    </ligand>
</feature>
<dbReference type="Pfam" id="PF02875">
    <property type="entry name" value="Mur_ligase_C"/>
    <property type="match status" value="1"/>
</dbReference>
<dbReference type="Gene3D" id="3.90.190.20">
    <property type="entry name" value="Mur ligase, C-terminal domain"/>
    <property type="match status" value="1"/>
</dbReference>
<evidence type="ECO:0000256" key="4">
    <source>
        <dbReference type="HAMAP-Rule" id="MF_00208"/>
    </source>
</evidence>
<keyword evidence="4 5" id="KW-0961">Cell wall biogenesis/degradation</keyword>
<feature type="domain" description="Mur ligase C-terminal" evidence="6">
    <location>
        <begin position="338"/>
        <end position="471"/>
    </location>
</feature>
<dbReference type="SUPFAM" id="SSF53244">
    <property type="entry name" value="MurD-like peptide ligases, peptide-binding domain"/>
    <property type="match status" value="1"/>
</dbReference>
<comment type="cofactor">
    <cofactor evidence="4">
        <name>Mg(2+)</name>
        <dbReference type="ChEBI" id="CHEBI:18420"/>
    </cofactor>
</comment>
<comment type="PTM">
    <text evidence="4">Carboxylation is probably crucial for Mg(2+) binding and, consequently, for the gamma-phosphate positioning of ATP.</text>
</comment>
<evidence type="ECO:0000259" key="6">
    <source>
        <dbReference type="Pfam" id="PF02875"/>
    </source>
</evidence>
<reference evidence="9" key="1">
    <citation type="submission" date="2019-11" db="EMBL/GenBank/DDBJ databases">
        <title>Complete genome sequence of Corynebacterium kalinowskii 1959, a novel Corynebacterium species isolated from soil of a small paddock in Vilsendorf, Germany.</title>
        <authorList>
            <person name="Schaffert L."/>
            <person name="Ruwe M."/>
            <person name="Milse J."/>
            <person name="Hanuschka K."/>
            <person name="Ortseifen V."/>
            <person name="Droste J."/>
            <person name="Brandt D."/>
            <person name="Schlueter L."/>
            <person name="Kutter Y."/>
            <person name="Vinke S."/>
            <person name="Viehoefer P."/>
            <person name="Jacob L."/>
            <person name="Luebke N.-C."/>
            <person name="Schulte-Berndt E."/>
            <person name="Hain C."/>
            <person name="Linder M."/>
            <person name="Schmidt P."/>
            <person name="Wollenschlaeger L."/>
            <person name="Luttermann T."/>
            <person name="Thieme E."/>
            <person name="Hassa J."/>
            <person name="Haak M."/>
            <person name="Wittchen M."/>
            <person name="Mentz A."/>
            <person name="Persicke M."/>
            <person name="Busche T."/>
            <person name="Ruckert C."/>
        </authorList>
    </citation>
    <scope>NUCLEOTIDE SEQUENCE [LARGE SCALE GENOMIC DNA]</scope>
    <source>
        <strain evidence="9">1959</strain>
    </source>
</reference>
<keyword evidence="4 5" id="KW-0573">Peptidoglycan synthesis</keyword>
<feature type="binding site" evidence="4">
    <location>
        <position position="192"/>
    </location>
    <ligand>
        <name>UDP-N-acetyl-alpha-D-muramoyl-L-alanyl-D-glutamate</name>
        <dbReference type="ChEBI" id="CHEBI:83900"/>
    </ligand>
</feature>
<feature type="binding site" evidence="4">
    <location>
        <begin position="157"/>
        <end position="158"/>
    </location>
    <ligand>
        <name>UDP-N-acetyl-alpha-D-muramoyl-L-alanyl-D-glutamate</name>
        <dbReference type="ChEBI" id="CHEBI:83900"/>
    </ligand>
</feature>
<dbReference type="GO" id="GO:0071555">
    <property type="term" value="P:cell wall organization"/>
    <property type="evidence" value="ECO:0007669"/>
    <property type="project" value="UniProtKB-KW"/>
</dbReference>
<comment type="subcellular location">
    <subcellularLocation>
        <location evidence="4 5">Cytoplasm</location>
    </subcellularLocation>
</comment>
<feature type="short sequence motif" description="Meso-diaminopimelate recognition motif" evidence="4">
    <location>
        <begin position="411"/>
        <end position="414"/>
    </location>
</feature>
<proteinExistence type="inferred from homology"/>
<dbReference type="AlphaFoldDB" id="A0A6B8VSL2"/>
<dbReference type="Pfam" id="PF08245">
    <property type="entry name" value="Mur_ligase_M"/>
    <property type="match status" value="1"/>
</dbReference>
<dbReference type="PANTHER" id="PTHR23135">
    <property type="entry name" value="MUR LIGASE FAMILY MEMBER"/>
    <property type="match status" value="1"/>
</dbReference>
<dbReference type="GO" id="GO:0005737">
    <property type="term" value="C:cytoplasm"/>
    <property type="evidence" value="ECO:0007669"/>
    <property type="project" value="UniProtKB-SubCell"/>
</dbReference>
<dbReference type="GO" id="GO:0008765">
    <property type="term" value="F:UDP-N-acetylmuramoylalanyl-D-glutamate-2,6-diaminopimelate ligase activity"/>
    <property type="evidence" value="ECO:0007669"/>
    <property type="project" value="UniProtKB-UniRule"/>
</dbReference>
<evidence type="ECO:0000256" key="1">
    <source>
        <dbReference type="ARBA" id="ARBA00005898"/>
    </source>
</evidence>
<dbReference type="KEGG" id="ckw:CKALI_04185"/>
<keyword evidence="4" id="KW-0067">ATP-binding</keyword>
<dbReference type="GO" id="GO:0005524">
    <property type="term" value="F:ATP binding"/>
    <property type="evidence" value="ECO:0007669"/>
    <property type="project" value="UniProtKB-UniRule"/>
</dbReference>
<feature type="binding site" evidence="4">
    <location>
        <position position="469"/>
    </location>
    <ligand>
        <name>meso-2,6-diaminopimelate</name>
        <dbReference type="ChEBI" id="CHEBI:57791"/>
    </ligand>
</feature>
<dbReference type="NCBIfam" id="NF001124">
    <property type="entry name" value="PRK00139.1-2"/>
    <property type="match status" value="1"/>
</dbReference>
<keyword evidence="2 4" id="KW-0132">Cell division</keyword>
<feature type="binding site" evidence="4">
    <location>
        <begin position="115"/>
        <end position="121"/>
    </location>
    <ligand>
        <name>ATP</name>
        <dbReference type="ChEBI" id="CHEBI:30616"/>
    </ligand>
</feature>
<dbReference type="NCBIfam" id="TIGR01085">
    <property type="entry name" value="murE"/>
    <property type="match status" value="1"/>
</dbReference>
<evidence type="ECO:0000256" key="3">
    <source>
        <dbReference type="ARBA" id="ARBA00023306"/>
    </source>
</evidence>
<accession>A0A6B8VSL2</accession>
<feature type="domain" description="Mur ligase central" evidence="7">
    <location>
        <begin position="113"/>
        <end position="316"/>
    </location>
</feature>
<evidence type="ECO:0000313" key="8">
    <source>
        <dbReference type="EMBL" id="QGU01716.1"/>
    </source>
</evidence>
<name>A0A6B8VSL2_9CORY</name>
<dbReference type="EC" id="6.3.2.13" evidence="4"/>
<comment type="similarity">
    <text evidence="1 4">Belongs to the MurCDEF family. MurE subfamily.</text>
</comment>
<dbReference type="SUPFAM" id="SSF53623">
    <property type="entry name" value="MurD-like peptide ligases, catalytic domain"/>
    <property type="match status" value="1"/>
</dbReference>
<feature type="binding site" evidence="4">
    <location>
        <position position="184"/>
    </location>
    <ligand>
        <name>UDP-N-acetyl-alpha-D-muramoyl-L-alanyl-D-glutamate</name>
        <dbReference type="ChEBI" id="CHEBI:83900"/>
    </ligand>
</feature>
<keyword evidence="4 8" id="KW-0436">Ligase</keyword>
<protein>
    <recommendedName>
        <fullName evidence="4">UDP-N-acetylmuramoyl-L-alanyl-D-glutamate--2,6-diaminopimelate ligase</fullName>
        <ecNumber evidence="4">6.3.2.13</ecNumber>
    </recommendedName>
    <alternativeName>
        <fullName evidence="4">Meso-A2pm-adding enzyme</fullName>
    </alternativeName>
    <alternativeName>
        <fullName evidence="4">Meso-diaminopimelate-adding enzyme</fullName>
    </alternativeName>
    <alternativeName>
        <fullName evidence="4">UDP-MurNAc-L-Ala-D-Glu:meso-diaminopimelate ligase</fullName>
    </alternativeName>
    <alternativeName>
        <fullName evidence="4">UDP-MurNAc-tripeptide synthetase</fullName>
    </alternativeName>
    <alternativeName>
        <fullName evidence="4">UDP-N-acetylmuramyl-tripeptide synthetase</fullName>
    </alternativeName>
</protein>
<dbReference type="Proteomes" id="UP000427071">
    <property type="component" value="Chromosome"/>
</dbReference>
<feature type="binding site" evidence="4">
    <location>
        <position position="33"/>
    </location>
    <ligand>
        <name>UDP-N-acetyl-alpha-D-muramoyl-L-alanyl-D-glutamate</name>
        <dbReference type="ChEBI" id="CHEBI:83900"/>
    </ligand>
</feature>
<dbReference type="InterPro" id="IPR036565">
    <property type="entry name" value="Mur-like_cat_sf"/>
</dbReference>
<feature type="binding site" evidence="4">
    <location>
        <begin position="411"/>
        <end position="414"/>
    </location>
    <ligand>
        <name>meso-2,6-diaminopimelate</name>
        <dbReference type="ChEBI" id="CHEBI:57791"/>
    </ligand>
</feature>
<keyword evidence="4" id="KW-0547">Nucleotide-binding</keyword>
<keyword evidence="9" id="KW-1185">Reference proteome</keyword>
<dbReference type="SUPFAM" id="SSF63418">
    <property type="entry name" value="MurE/MurF N-terminal domain"/>
    <property type="match status" value="1"/>
</dbReference>
<keyword evidence="3 4" id="KW-0131">Cell cycle</keyword>
<evidence type="ECO:0000256" key="5">
    <source>
        <dbReference type="RuleBase" id="RU004135"/>
    </source>
</evidence>
<evidence type="ECO:0000259" key="7">
    <source>
        <dbReference type="Pfam" id="PF08245"/>
    </source>
</evidence>
<comment type="function">
    <text evidence="4">Catalyzes the addition of meso-diaminopimelic acid to the nucleotide precursor UDP-N-acetylmuramoyl-L-alanyl-D-glutamate (UMAG) in the biosynthesis of bacterial cell-wall peptidoglycan.</text>
</comment>
<keyword evidence="4" id="KW-0963">Cytoplasm</keyword>
<dbReference type="UniPathway" id="UPA00219"/>
<dbReference type="InterPro" id="IPR035911">
    <property type="entry name" value="MurE/MurF_N"/>
</dbReference>
<evidence type="ECO:0000313" key="9">
    <source>
        <dbReference type="Proteomes" id="UP000427071"/>
    </source>
</evidence>
<dbReference type="InterPro" id="IPR013221">
    <property type="entry name" value="Mur_ligase_cen"/>
</dbReference>
<keyword evidence="4 5" id="KW-0133">Cell shape</keyword>
<comment type="caution">
    <text evidence="4">Lacks conserved residue(s) required for the propagation of feature annotation.</text>
</comment>
<feature type="binding site" evidence="4">
    <location>
        <position position="31"/>
    </location>
    <ligand>
        <name>UDP-N-acetyl-alpha-D-muramoyl-L-alanyl-D-glutamate</name>
        <dbReference type="ChEBI" id="CHEBI:83900"/>
    </ligand>
</feature>
<dbReference type="InterPro" id="IPR004101">
    <property type="entry name" value="Mur_ligase_C"/>
</dbReference>
<dbReference type="GO" id="GO:0000287">
    <property type="term" value="F:magnesium ion binding"/>
    <property type="evidence" value="ECO:0007669"/>
    <property type="project" value="UniProtKB-UniRule"/>
</dbReference>
<comment type="pathway">
    <text evidence="4 5">Cell wall biogenesis; peptidoglycan biosynthesis.</text>
</comment>
<dbReference type="RefSeq" id="WP_156192091.1">
    <property type="nucleotide sequence ID" value="NZ_CP046452.1"/>
</dbReference>
<dbReference type="NCBIfam" id="NF001126">
    <property type="entry name" value="PRK00139.1-4"/>
    <property type="match status" value="1"/>
</dbReference>
<gene>
    <name evidence="4 8" type="primary">murE</name>
    <name evidence="8" type="ORF">CKALI_04185</name>
</gene>
<sequence>MSITINELVSLSQGRLCGEAAAEQSFDHITLNSAELREGSLFAALPGLHAHGAEYAEGTPAAAILTDAAGHKILHDKGDSRPVIEVEDIRAILGVVSAAIYGNPSHQLTILGVTGTSGKTTTTYLLEAGLMAEGHKVGLIGTTGTRIDGVAVPTKLTTPEAPKLQELFAMMLAEGCTHVVMEVSSHAISLGRIAGTRFAVGGFTNLSQDHLDFHNTMEEYFEAKAGFFRADSPLRAEKAVIMVDDEWGRTMSSVAGQQCLTVSASGAAADVQVGEVSTTLAGMQEFSLTIDGHSHHIELALPGQFNVANAALAVSMASAVGSDMTAFIHGIAGVGVPGRMERIDEGQDFLAVVDYAHKPAAVVAVLESVKAQTSGRLGVVLGAGGDRDATKRPLMGGAAVALADFVIITDDNPRSEDPALIRNAVLEGAYGAAETAEHSPVIKEIGDRAEAIIAAVEWAQTGDAIIVAGKGHENGQLVGNINHPFDDREHVRNALHARAKRSGADA</sequence>
<dbReference type="Gene3D" id="3.40.1390.10">
    <property type="entry name" value="MurE/MurF, N-terminal domain"/>
    <property type="match status" value="1"/>
</dbReference>
<feature type="binding site" evidence="4">
    <location>
        <position position="473"/>
    </location>
    <ligand>
        <name>meso-2,6-diaminopimelate</name>
        <dbReference type="ChEBI" id="CHEBI:57791"/>
    </ligand>
</feature>
<comment type="catalytic activity">
    <reaction evidence="4">
        <text>UDP-N-acetyl-alpha-D-muramoyl-L-alanyl-D-glutamate + meso-2,6-diaminopimelate + ATP = UDP-N-acetyl-alpha-D-muramoyl-L-alanyl-gamma-D-glutamyl-meso-2,6-diaminopimelate + ADP + phosphate + H(+)</text>
        <dbReference type="Rhea" id="RHEA:23676"/>
        <dbReference type="ChEBI" id="CHEBI:15378"/>
        <dbReference type="ChEBI" id="CHEBI:30616"/>
        <dbReference type="ChEBI" id="CHEBI:43474"/>
        <dbReference type="ChEBI" id="CHEBI:57791"/>
        <dbReference type="ChEBI" id="CHEBI:83900"/>
        <dbReference type="ChEBI" id="CHEBI:83905"/>
        <dbReference type="ChEBI" id="CHEBI:456216"/>
        <dbReference type="EC" id="6.3.2.13"/>
    </reaction>
</comment>
<dbReference type="EMBL" id="CP046452">
    <property type="protein sequence ID" value="QGU01716.1"/>
    <property type="molecule type" value="Genomic_DNA"/>
</dbReference>
<dbReference type="PANTHER" id="PTHR23135:SF4">
    <property type="entry name" value="UDP-N-ACETYLMURAMOYL-L-ALANYL-D-GLUTAMATE--2,6-DIAMINOPIMELATE LIGASE MURE HOMOLOG, CHLOROPLASTIC"/>
    <property type="match status" value="1"/>
</dbReference>
<keyword evidence="4" id="KW-0460">Magnesium</keyword>
<dbReference type="Gene3D" id="3.40.1190.10">
    <property type="entry name" value="Mur-like, catalytic domain"/>
    <property type="match status" value="1"/>
</dbReference>
<dbReference type="GO" id="GO:0008360">
    <property type="term" value="P:regulation of cell shape"/>
    <property type="evidence" value="ECO:0007669"/>
    <property type="project" value="UniProtKB-KW"/>
</dbReference>
<feature type="modified residue" description="N6-carboxylysine" evidence="4">
    <location>
        <position position="224"/>
    </location>
</feature>
<dbReference type="InterPro" id="IPR036615">
    <property type="entry name" value="Mur_ligase_C_dom_sf"/>
</dbReference>
<evidence type="ECO:0000256" key="2">
    <source>
        <dbReference type="ARBA" id="ARBA00022618"/>
    </source>
</evidence>
<dbReference type="GO" id="GO:0051301">
    <property type="term" value="P:cell division"/>
    <property type="evidence" value="ECO:0007669"/>
    <property type="project" value="UniProtKB-KW"/>
</dbReference>
<organism evidence="8 9">
    <name type="scientific">Corynebacterium kalinowskii</name>
    <dbReference type="NCBI Taxonomy" id="2675216"/>
    <lineage>
        <taxon>Bacteria</taxon>
        <taxon>Bacillati</taxon>
        <taxon>Actinomycetota</taxon>
        <taxon>Actinomycetes</taxon>
        <taxon>Mycobacteriales</taxon>
        <taxon>Corynebacteriaceae</taxon>
        <taxon>Corynebacterium</taxon>
    </lineage>
</organism>
<dbReference type="GO" id="GO:0009252">
    <property type="term" value="P:peptidoglycan biosynthetic process"/>
    <property type="evidence" value="ECO:0007669"/>
    <property type="project" value="UniProtKB-UniRule"/>
</dbReference>
<dbReference type="InterPro" id="IPR005761">
    <property type="entry name" value="UDP-N-AcMur-Glu-dNH2Pim_ligase"/>
</dbReference>